<protein>
    <submittedName>
        <fullName evidence="2">N-acetyltransferase domain-containing protein</fullName>
    </submittedName>
</protein>
<dbReference type="Pfam" id="PF00583">
    <property type="entry name" value="Acetyltransf_1"/>
    <property type="match status" value="1"/>
</dbReference>
<accession>A0A1I7RSR9</accession>
<dbReference type="SUPFAM" id="SSF55729">
    <property type="entry name" value="Acyl-CoA N-acyltransferases (Nat)"/>
    <property type="match status" value="1"/>
</dbReference>
<dbReference type="GO" id="GO:0008080">
    <property type="term" value="F:N-acetyltransferase activity"/>
    <property type="evidence" value="ECO:0007669"/>
    <property type="project" value="TreeGrafter"/>
</dbReference>
<dbReference type="AlphaFoldDB" id="A0A1I7RSR9"/>
<dbReference type="Proteomes" id="UP000095284">
    <property type="component" value="Unplaced"/>
</dbReference>
<dbReference type="PANTHER" id="PTHR20905:SF1">
    <property type="entry name" value="AT07410P-RELATED"/>
    <property type="match status" value="1"/>
</dbReference>
<dbReference type="InterPro" id="IPR016181">
    <property type="entry name" value="Acyl_CoA_acyltransferase"/>
</dbReference>
<dbReference type="WBParaSite" id="BXY_0377300.1">
    <property type="protein sequence ID" value="BXY_0377300.1"/>
    <property type="gene ID" value="BXY_0377300"/>
</dbReference>
<evidence type="ECO:0000313" key="2">
    <source>
        <dbReference type="WBParaSite" id="BXY_0377300.1"/>
    </source>
</evidence>
<proteinExistence type="predicted"/>
<sequence length="226" mass="25751">MDGVFMDFAQPHDFDAIFEFMQNHFRIIEPITTALNSSYSDTFQFYKDIVSGDLKVPFASLIARNGNREVIGVALNTIYDYDDLNQNKMDTNQREFGNLIDQGPYDNRNANRLAVFIDFVENGLFKFVSPWAKIFKFDILAVRSDQAGKGLGSYFINSSMDLARRHQCTHIATCATAQASQRLFSKRGFKTIREVAFDDFKDQDVAVYNSVFDKGKSAKLMLLPLL</sequence>
<dbReference type="InterPro" id="IPR000182">
    <property type="entry name" value="GNAT_dom"/>
</dbReference>
<dbReference type="PANTHER" id="PTHR20905">
    <property type="entry name" value="N-ACETYLTRANSFERASE-RELATED"/>
    <property type="match status" value="1"/>
</dbReference>
<name>A0A1I7RSR9_BURXY</name>
<dbReference type="Gene3D" id="3.40.630.30">
    <property type="match status" value="1"/>
</dbReference>
<reference evidence="2" key="1">
    <citation type="submission" date="2016-11" db="UniProtKB">
        <authorList>
            <consortium name="WormBaseParasite"/>
        </authorList>
    </citation>
    <scope>IDENTIFICATION</scope>
</reference>
<organism evidence="1 2">
    <name type="scientific">Bursaphelenchus xylophilus</name>
    <name type="common">Pinewood nematode worm</name>
    <name type="synonym">Aphelenchoides xylophilus</name>
    <dbReference type="NCBI Taxonomy" id="6326"/>
    <lineage>
        <taxon>Eukaryota</taxon>
        <taxon>Metazoa</taxon>
        <taxon>Ecdysozoa</taxon>
        <taxon>Nematoda</taxon>
        <taxon>Chromadorea</taxon>
        <taxon>Rhabditida</taxon>
        <taxon>Tylenchina</taxon>
        <taxon>Tylenchomorpha</taxon>
        <taxon>Aphelenchoidea</taxon>
        <taxon>Aphelenchoididae</taxon>
        <taxon>Bursaphelenchus</taxon>
    </lineage>
</organism>
<evidence type="ECO:0000313" key="1">
    <source>
        <dbReference type="Proteomes" id="UP000095284"/>
    </source>
</evidence>